<feature type="region of interest" description="Disordered" evidence="1">
    <location>
        <begin position="990"/>
        <end position="1019"/>
    </location>
</feature>
<protein>
    <submittedName>
        <fullName evidence="2">Uncharacterized protein</fullName>
    </submittedName>
</protein>
<dbReference type="Proteomes" id="UP001302126">
    <property type="component" value="Unassembled WGS sequence"/>
</dbReference>
<dbReference type="InterPro" id="IPR011047">
    <property type="entry name" value="Quinoprotein_ADH-like_sf"/>
</dbReference>
<dbReference type="EMBL" id="MU864421">
    <property type="protein sequence ID" value="KAK4186547.1"/>
    <property type="molecule type" value="Genomic_DNA"/>
</dbReference>
<reference evidence="2" key="1">
    <citation type="journal article" date="2023" name="Mol. Phylogenet. Evol.">
        <title>Genome-scale phylogeny and comparative genomics of the fungal order Sordariales.</title>
        <authorList>
            <person name="Hensen N."/>
            <person name="Bonometti L."/>
            <person name="Westerberg I."/>
            <person name="Brannstrom I.O."/>
            <person name="Guillou S."/>
            <person name="Cros-Aarteil S."/>
            <person name="Calhoun S."/>
            <person name="Haridas S."/>
            <person name="Kuo A."/>
            <person name="Mondo S."/>
            <person name="Pangilinan J."/>
            <person name="Riley R."/>
            <person name="LaButti K."/>
            <person name="Andreopoulos B."/>
            <person name="Lipzen A."/>
            <person name="Chen C."/>
            <person name="Yan M."/>
            <person name="Daum C."/>
            <person name="Ng V."/>
            <person name="Clum A."/>
            <person name="Steindorff A."/>
            <person name="Ohm R.A."/>
            <person name="Martin F."/>
            <person name="Silar P."/>
            <person name="Natvig D.O."/>
            <person name="Lalanne C."/>
            <person name="Gautier V."/>
            <person name="Ament-Velasquez S.L."/>
            <person name="Kruys A."/>
            <person name="Hutchinson M.I."/>
            <person name="Powell A.J."/>
            <person name="Barry K."/>
            <person name="Miller A.N."/>
            <person name="Grigoriev I.V."/>
            <person name="Debuchy R."/>
            <person name="Gladieux P."/>
            <person name="Hiltunen Thoren M."/>
            <person name="Johannesson H."/>
        </authorList>
    </citation>
    <scope>NUCLEOTIDE SEQUENCE</scope>
    <source>
        <strain evidence="2">PSN309</strain>
    </source>
</reference>
<feature type="region of interest" description="Disordered" evidence="1">
    <location>
        <begin position="457"/>
        <end position="477"/>
    </location>
</feature>
<gene>
    <name evidence="2" type="ORF">QBC35DRAFT_267377</name>
</gene>
<dbReference type="AlphaFoldDB" id="A0AAN7AHU8"/>
<feature type="region of interest" description="Disordered" evidence="1">
    <location>
        <begin position="107"/>
        <end position="151"/>
    </location>
</feature>
<reference evidence="2" key="2">
    <citation type="submission" date="2023-05" db="EMBL/GenBank/DDBJ databases">
        <authorList>
            <consortium name="Lawrence Berkeley National Laboratory"/>
            <person name="Steindorff A."/>
            <person name="Hensen N."/>
            <person name="Bonometti L."/>
            <person name="Westerberg I."/>
            <person name="Brannstrom I.O."/>
            <person name="Guillou S."/>
            <person name="Cros-Aarteil S."/>
            <person name="Calhoun S."/>
            <person name="Haridas S."/>
            <person name="Kuo A."/>
            <person name="Mondo S."/>
            <person name="Pangilinan J."/>
            <person name="Riley R."/>
            <person name="Labutti K."/>
            <person name="Andreopoulos B."/>
            <person name="Lipzen A."/>
            <person name="Chen C."/>
            <person name="Yanf M."/>
            <person name="Daum C."/>
            <person name="Ng V."/>
            <person name="Clum A."/>
            <person name="Ohm R."/>
            <person name="Martin F."/>
            <person name="Silar P."/>
            <person name="Natvig D."/>
            <person name="Lalanne C."/>
            <person name="Gautier V."/>
            <person name="Ament-Velasquez S.L."/>
            <person name="Kruys A."/>
            <person name="Hutchinson M.I."/>
            <person name="Powell A.J."/>
            <person name="Barry K."/>
            <person name="Miller A.N."/>
            <person name="Grigoriev I.V."/>
            <person name="Debuchy R."/>
            <person name="Gladieux P."/>
            <person name="Thoren M.H."/>
            <person name="Johannesson H."/>
        </authorList>
    </citation>
    <scope>NUCLEOTIDE SEQUENCE</scope>
    <source>
        <strain evidence="2">PSN309</strain>
    </source>
</reference>
<sequence length="1119" mass="119206">MPGSKKDRKNGKEGGGVVAAVTKHGAKFTNGNANGTAIANSNKGSSSASPVISPEIKPASVSSSEVPVASPMLDAVSTASYATSNSLNTREWTRGLSAGMAGSPGNLISLAGESPPTAPSSYEDTRGLASGWSSPRPIGYHPPSASPPISGRRPLSYQLDSHYSPPDMHGHMGAAAAARRSSVQSHSPFAQARAVSNPPLPHQPQPHFYGLPDFDLDPQSQQSGMKAGEKGYYFGFDTLPSSGTDHVIGKDNVILAGYEGGLNVYSVGKRGAEAVSSLSGLRGGVYHAKILPWTSDNYDLFPLVAVVIHGPNIPLPIPALNVGDGNYDAVSAEQSESMTNVSPDPSGRESVATGHRGAAGFVESYQTTVEVYSLKTGRQVSVLLEAPKVPLKTPITSQLFERPLPIGAFHIHADGGTIVVSSGVTGECWIFRQAPFLNEQPLHFRCYGKLWTTLQQPPKGEPGQDLDRGRVPVPPRPKSQAAILSVTSRWVAFCPAAPSSQISLRASVPVPLSGRAPGLSSLTPPQLPTTSSDVEVPLSESVVNKIMRDATQELIQGARWVGKQGLQAWNNYWNPQSAQSQRSPTQAPQNWGLGSSPPQFPPTHGAVTPPVAKEPGLVSILDIESLGPSANLHPITTFSIPHGCSFLSLAPSGLLLFSASSKGDVQTVWDLMRIQVTKASAVQIAGSPSGGPRVRQVAQFSRMTVARVVDLVWTHPNGERAAMVTERGTVHLLDLPSSAFTWPPPRRRLPEEVKPASPEGGPASAVSLASTALSSVREVARPLINRQLRTNSNAPPGLGEYATHGGRVIVAGISHSLGKTGSAINQLRHTGENRVSLPNSSVPPGPSCVTWVGGKKDYSLLVLGGGLARSFSSKNGDAAAASGKRSVRLSRVRDFQLPLLRDDILAPVVKRILDPEDDFEFNERDLDPNNNTLVLNQVRPRLRSYDRSAESSIPQAEIESSAPYQPFHTDRRVALYELVLTPALPPVSASILDMGPQEDVPTELGSRRKKSSKAAPPPQSLAVIHNQTDGEWVFGQPLIATKVDLGLPYLPEEESFNIDLEASRALPASAMERILRRSGDDDTQIVVTTRRRRGATLAHDDDGFFEDDCEVLDFADQRV</sequence>
<accession>A0AAN7AHU8</accession>
<dbReference type="GO" id="GO:0005737">
    <property type="term" value="C:cytoplasm"/>
    <property type="evidence" value="ECO:0007669"/>
    <property type="project" value="TreeGrafter"/>
</dbReference>
<organism evidence="2 3">
    <name type="scientific">Podospora australis</name>
    <dbReference type="NCBI Taxonomy" id="1536484"/>
    <lineage>
        <taxon>Eukaryota</taxon>
        <taxon>Fungi</taxon>
        <taxon>Dikarya</taxon>
        <taxon>Ascomycota</taxon>
        <taxon>Pezizomycotina</taxon>
        <taxon>Sordariomycetes</taxon>
        <taxon>Sordariomycetidae</taxon>
        <taxon>Sordariales</taxon>
        <taxon>Podosporaceae</taxon>
        <taxon>Podospora</taxon>
    </lineage>
</organism>
<dbReference type="InterPro" id="IPR045142">
    <property type="entry name" value="BCAS3-like"/>
</dbReference>
<feature type="region of interest" description="Disordered" evidence="1">
    <location>
        <begin position="744"/>
        <end position="763"/>
    </location>
</feature>
<name>A0AAN7AHU8_9PEZI</name>
<feature type="region of interest" description="Disordered" evidence="1">
    <location>
        <begin position="576"/>
        <end position="606"/>
    </location>
</feature>
<dbReference type="GO" id="GO:0006914">
    <property type="term" value="P:autophagy"/>
    <property type="evidence" value="ECO:0007669"/>
    <property type="project" value="InterPro"/>
</dbReference>
<dbReference type="PANTHER" id="PTHR13268:SF0">
    <property type="entry name" value="BCAS3 MICROTUBULE ASSOCIATED CELL MIGRATION FACTOR"/>
    <property type="match status" value="1"/>
</dbReference>
<dbReference type="PANTHER" id="PTHR13268">
    <property type="entry name" value="BREAST CARCINOMA AMPLIFIED SEQUENCE 3"/>
    <property type="match status" value="1"/>
</dbReference>
<evidence type="ECO:0000313" key="3">
    <source>
        <dbReference type="Proteomes" id="UP001302126"/>
    </source>
</evidence>
<feature type="compositionally biased region" description="Low complexity" evidence="1">
    <location>
        <begin position="29"/>
        <end position="42"/>
    </location>
</feature>
<feature type="region of interest" description="Disordered" evidence="1">
    <location>
        <begin position="27"/>
        <end position="56"/>
    </location>
</feature>
<evidence type="ECO:0000256" key="1">
    <source>
        <dbReference type="SAM" id="MobiDB-lite"/>
    </source>
</evidence>
<evidence type="ECO:0000313" key="2">
    <source>
        <dbReference type="EMBL" id="KAK4186547.1"/>
    </source>
</evidence>
<dbReference type="SUPFAM" id="SSF50998">
    <property type="entry name" value="Quinoprotein alcohol dehydrogenase-like"/>
    <property type="match status" value="1"/>
</dbReference>
<dbReference type="GO" id="GO:0042594">
    <property type="term" value="P:response to starvation"/>
    <property type="evidence" value="ECO:0007669"/>
    <property type="project" value="TreeGrafter"/>
</dbReference>
<proteinExistence type="predicted"/>
<keyword evidence="3" id="KW-1185">Reference proteome</keyword>
<comment type="caution">
    <text evidence="2">The sequence shown here is derived from an EMBL/GenBank/DDBJ whole genome shotgun (WGS) entry which is preliminary data.</text>
</comment>
<feature type="compositionally biased region" description="Polar residues" evidence="1">
    <location>
        <begin position="576"/>
        <end position="597"/>
    </location>
</feature>